<accession>A0A8J3GFC8</accession>
<dbReference type="SUPFAM" id="SSF51735">
    <property type="entry name" value="NAD(P)-binding Rossmann-fold domains"/>
    <property type="match status" value="1"/>
</dbReference>
<dbReference type="InterPro" id="IPR051783">
    <property type="entry name" value="NAD(P)-dependent_oxidoreduct"/>
</dbReference>
<dbReference type="GO" id="GO:0004029">
    <property type="term" value="F:aldehyde dehydrogenase (NAD+) activity"/>
    <property type="evidence" value="ECO:0007669"/>
    <property type="project" value="TreeGrafter"/>
</dbReference>
<evidence type="ECO:0000313" key="3">
    <source>
        <dbReference type="EMBL" id="GHC05323.1"/>
    </source>
</evidence>
<dbReference type="PANTHER" id="PTHR48079">
    <property type="entry name" value="PROTEIN YEEZ"/>
    <property type="match status" value="1"/>
</dbReference>
<evidence type="ECO:0000259" key="2">
    <source>
        <dbReference type="Pfam" id="PF13460"/>
    </source>
</evidence>
<dbReference type="InterPro" id="IPR016040">
    <property type="entry name" value="NAD(P)-bd_dom"/>
</dbReference>
<organism evidence="3 4">
    <name type="scientific">Cerasicoccus arenae</name>
    <dbReference type="NCBI Taxonomy" id="424488"/>
    <lineage>
        <taxon>Bacteria</taxon>
        <taxon>Pseudomonadati</taxon>
        <taxon>Verrucomicrobiota</taxon>
        <taxon>Opitutia</taxon>
        <taxon>Puniceicoccales</taxon>
        <taxon>Cerasicoccaceae</taxon>
        <taxon>Cerasicoccus</taxon>
    </lineage>
</organism>
<reference evidence="3" key="1">
    <citation type="journal article" date="2014" name="Int. J. Syst. Evol. Microbiol.">
        <title>Complete genome sequence of Corynebacterium casei LMG S-19264T (=DSM 44701T), isolated from a smear-ripened cheese.</title>
        <authorList>
            <consortium name="US DOE Joint Genome Institute (JGI-PGF)"/>
            <person name="Walter F."/>
            <person name="Albersmeier A."/>
            <person name="Kalinowski J."/>
            <person name="Ruckert C."/>
        </authorList>
    </citation>
    <scope>NUCLEOTIDE SEQUENCE</scope>
    <source>
        <strain evidence="3">KCTC 12870</strain>
    </source>
</reference>
<feature type="domain" description="NAD(P)-binding" evidence="2">
    <location>
        <begin position="41"/>
        <end position="184"/>
    </location>
</feature>
<dbReference type="PANTHER" id="PTHR48079:SF6">
    <property type="entry name" value="NAD(P)-BINDING DOMAIN-CONTAINING PROTEIN-RELATED"/>
    <property type="match status" value="1"/>
</dbReference>
<dbReference type="Proteomes" id="UP000642829">
    <property type="component" value="Unassembled WGS sequence"/>
</dbReference>
<dbReference type="InterPro" id="IPR036291">
    <property type="entry name" value="NAD(P)-bd_dom_sf"/>
</dbReference>
<evidence type="ECO:0000256" key="1">
    <source>
        <dbReference type="SAM" id="MobiDB-lite"/>
    </source>
</evidence>
<protein>
    <submittedName>
        <fullName evidence="3">Nucleoside-diphosphate sugar epimerase</fullName>
    </submittedName>
</protein>
<keyword evidence="4" id="KW-1185">Reference proteome</keyword>
<dbReference type="RefSeq" id="WP_189515222.1">
    <property type="nucleotide sequence ID" value="NZ_BMXG01000014.1"/>
</dbReference>
<dbReference type="Pfam" id="PF13460">
    <property type="entry name" value="NAD_binding_10"/>
    <property type="match status" value="1"/>
</dbReference>
<gene>
    <name evidence="3" type="ORF">GCM10007047_22760</name>
</gene>
<feature type="region of interest" description="Disordered" evidence="1">
    <location>
        <begin position="329"/>
        <end position="352"/>
    </location>
</feature>
<name>A0A8J3GFC8_9BACT</name>
<comment type="caution">
    <text evidence="3">The sequence shown here is derived from an EMBL/GenBank/DDBJ whole genome shotgun (WGS) entry which is preliminary data.</text>
</comment>
<dbReference type="EMBL" id="BMXG01000014">
    <property type="protein sequence ID" value="GHC05323.1"/>
    <property type="molecule type" value="Genomic_DNA"/>
</dbReference>
<dbReference type="AlphaFoldDB" id="A0A8J3GFC8"/>
<evidence type="ECO:0000313" key="4">
    <source>
        <dbReference type="Proteomes" id="UP000642829"/>
    </source>
</evidence>
<reference evidence="3" key="2">
    <citation type="submission" date="2020-09" db="EMBL/GenBank/DDBJ databases">
        <authorList>
            <person name="Sun Q."/>
            <person name="Kim S."/>
        </authorList>
    </citation>
    <scope>NUCLEOTIDE SEQUENCE</scope>
    <source>
        <strain evidence="3">KCTC 12870</strain>
    </source>
</reference>
<dbReference type="Gene3D" id="3.40.50.720">
    <property type="entry name" value="NAD(P)-binding Rossmann-like Domain"/>
    <property type="match status" value="1"/>
</dbReference>
<sequence length="515" mass="58007">MGDTTTATVEHALCFEPELSPEVEALLESEPSEQPLVVIAGASGFVGASLRIALADRYRWRALTRSEAIVNQHEERDNTEWRLCDLYSLPKVEAAMEGADYAIYLVHSMLPSSRLVQAKFEDLDLLLADNFARAAEAAGVKHIIYLGGLIPPDDYLSPHLRSRQEVEHVLRSRNVPVTVLRAGLIIGPGGSSLRILINLVRRLPVMLMPKWTHSETHSIDIRDTIRAFGIALDNRNFWDGTYDLGGHEPMTYRAMILRTAEILSKHPVTIDLPINWFAVSRQWVATLSGVSSQLVNPLLESLRHSLHAQDNPLLDRIKPQAIAFEDSLRSSLDPDGAPLPNPRSRTQKTDDKLIKKARRVRSVQRMPLPSGWDAPYVAQIYGQWLTDKSIHLINVQRDADNTLRFMIQLAGIKIKLLELTPTPYTRGGGRRRAFYISGGFLARQVDPPGRFEFRIFPENYCLIAAIHGFAPRLPWWIYETSQAVVHYFVMKAFGKYLWKQAKAGVSMPFDHDVGA</sequence>
<dbReference type="GO" id="GO:0005737">
    <property type="term" value="C:cytoplasm"/>
    <property type="evidence" value="ECO:0007669"/>
    <property type="project" value="TreeGrafter"/>
</dbReference>
<proteinExistence type="predicted"/>